<keyword evidence="2" id="KW-1185">Reference proteome</keyword>
<accession>A0ABQ4MIJ3</accession>
<evidence type="ECO:0000313" key="2">
    <source>
        <dbReference type="Proteomes" id="UP000679992"/>
    </source>
</evidence>
<organism evidence="1 2">
    <name type="scientific">Paenibacillus vini</name>
    <dbReference type="NCBI Taxonomy" id="1476024"/>
    <lineage>
        <taxon>Bacteria</taxon>
        <taxon>Bacillati</taxon>
        <taxon>Bacillota</taxon>
        <taxon>Bacilli</taxon>
        <taxon>Bacillales</taxon>
        <taxon>Paenibacillaceae</taxon>
        <taxon>Paenibacillus</taxon>
    </lineage>
</organism>
<protein>
    <submittedName>
        <fullName evidence="1">Uncharacterized protein</fullName>
    </submittedName>
</protein>
<evidence type="ECO:0000313" key="1">
    <source>
        <dbReference type="EMBL" id="GIP55805.1"/>
    </source>
</evidence>
<name>A0ABQ4MIJ3_9BACL</name>
<reference evidence="1 2" key="1">
    <citation type="submission" date="2021-03" db="EMBL/GenBank/DDBJ databases">
        <title>Antimicrobial resistance genes in bacteria isolated from Japanese honey, and their potential for conferring macrolide and lincosamide resistance in the American foulbrood pathogen Paenibacillus larvae.</title>
        <authorList>
            <person name="Okamoto M."/>
            <person name="Kumagai M."/>
            <person name="Kanamori H."/>
            <person name="Takamatsu D."/>
        </authorList>
    </citation>
    <scope>NUCLEOTIDE SEQUENCE [LARGE SCALE GENOMIC DNA]</scope>
    <source>
        <strain evidence="1 2">J42TS3</strain>
    </source>
</reference>
<comment type="caution">
    <text evidence="1">The sequence shown here is derived from an EMBL/GenBank/DDBJ whole genome shotgun (WGS) entry which is preliminary data.</text>
</comment>
<dbReference type="EMBL" id="BOSL01000024">
    <property type="protein sequence ID" value="GIP55805.1"/>
    <property type="molecule type" value="Genomic_DNA"/>
</dbReference>
<sequence>MDSKNGIQRWLISVNQKLTGAPVNISRPGMTVPITEIYEAMLLRWEQYQ</sequence>
<gene>
    <name evidence="1" type="ORF">J42TS3_48400</name>
</gene>
<proteinExistence type="predicted"/>
<dbReference type="Proteomes" id="UP000679992">
    <property type="component" value="Unassembled WGS sequence"/>
</dbReference>